<sequence length="226" mass="25573">MSSDEGYKLLPDSLNYIDDDPPDTTFPFLFQQFALLRLGALRQISPLISSQLLYSPAQDAIAYETRPFSVKIEGTMAIYFGEPSGEVDQAWKELYGDFDLSQLSEDEVVRLPNKTAPYSGDPTKHVVILTVFHQLHCVNVLRKVFRSDYYADPVTGDIGSMLHADIPLHVTHCLDFLRQGAMCAADLSPIPFIWDDEVQDAIPNPDIVHTCRKWENVVDWARAHKM</sequence>
<evidence type="ECO:0000313" key="2">
    <source>
        <dbReference type="Proteomes" id="UP001148662"/>
    </source>
</evidence>
<dbReference type="EMBL" id="JANHOG010000247">
    <property type="protein sequence ID" value="KAJ3556369.1"/>
    <property type="molecule type" value="Genomic_DNA"/>
</dbReference>
<organism evidence="1 2">
    <name type="scientific">Phlebia brevispora</name>
    <dbReference type="NCBI Taxonomy" id="194682"/>
    <lineage>
        <taxon>Eukaryota</taxon>
        <taxon>Fungi</taxon>
        <taxon>Dikarya</taxon>
        <taxon>Basidiomycota</taxon>
        <taxon>Agaricomycotina</taxon>
        <taxon>Agaricomycetes</taxon>
        <taxon>Polyporales</taxon>
        <taxon>Meruliaceae</taxon>
        <taxon>Phlebia</taxon>
    </lineage>
</organism>
<dbReference type="Proteomes" id="UP001148662">
    <property type="component" value="Unassembled WGS sequence"/>
</dbReference>
<accession>A0ACC1TA12</accession>
<gene>
    <name evidence="1" type="ORF">NM688_g2070</name>
</gene>
<keyword evidence="2" id="KW-1185">Reference proteome</keyword>
<comment type="caution">
    <text evidence="1">The sequence shown here is derived from an EMBL/GenBank/DDBJ whole genome shotgun (WGS) entry which is preliminary data.</text>
</comment>
<name>A0ACC1TA12_9APHY</name>
<proteinExistence type="predicted"/>
<evidence type="ECO:0000313" key="1">
    <source>
        <dbReference type="EMBL" id="KAJ3556369.1"/>
    </source>
</evidence>
<reference evidence="1" key="1">
    <citation type="submission" date="2022-07" db="EMBL/GenBank/DDBJ databases">
        <title>Genome Sequence of Phlebia brevispora.</title>
        <authorList>
            <person name="Buettner E."/>
        </authorList>
    </citation>
    <scope>NUCLEOTIDE SEQUENCE</scope>
    <source>
        <strain evidence="1">MPL23</strain>
    </source>
</reference>
<protein>
    <submittedName>
        <fullName evidence="1">Uncharacterized protein</fullName>
    </submittedName>
</protein>